<evidence type="ECO:0000256" key="11">
    <source>
        <dbReference type="SAM" id="MobiDB-lite"/>
    </source>
</evidence>
<keyword evidence="6" id="KW-0156">Chromatin regulator</keyword>
<dbReference type="PANTHER" id="PTHR46850">
    <property type="entry name" value="CHROMODOMAIN-HELICASE-DNA-BINDING PROTEIN 9"/>
    <property type="match status" value="1"/>
</dbReference>
<feature type="coiled-coil region" evidence="10">
    <location>
        <begin position="961"/>
        <end position="996"/>
    </location>
</feature>
<feature type="region of interest" description="Disordered" evidence="11">
    <location>
        <begin position="1175"/>
        <end position="1202"/>
    </location>
</feature>
<keyword evidence="15" id="KW-1185">Reference proteome</keyword>
<dbReference type="EMBL" id="CASHTH010001909">
    <property type="protein sequence ID" value="CAI8021599.1"/>
    <property type="molecule type" value="Genomic_DNA"/>
</dbReference>
<dbReference type="FunFam" id="3.40.50.300:FF:000015">
    <property type="entry name" value="chromodomain-helicase-DNA-binding protein 9 isoform X1"/>
    <property type="match status" value="1"/>
</dbReference>
<feature type="domain" description="Helicase C-terminal" evidence="13">
    <location>
        <begin position="359"/>
        <end position="515"/>
    </location>
</feature>
<dbReference type="Gene3D" id="3.40.5.120">
    <property type="match status" value="1"/>
</dbReference>
<dbReference type="Proteomes" id="UP001174909">
    <property type="component" value="Unassembled WGS sequence"/>
</dbReference>
<feature type="compositionally biased region" description="Polar residues" evidence="11">
    <location>
        <begin position="1397"/>
        <end position="1413"/>
    </location>
</feature>
<feature type="region of interest" description="Disordered" evidence="11">
    <location>
        <begin position="878"/>
        <end position="937"/>
    </location>
</feature>
<dbReference type="Gene3D" id="3.40.50.10810">
    <property type="entry name" value="Tandem AAA-ATPase domain"/>
    <property type="match status" value="1"/>
</dbReference>
<feature type="region of interest" description="Disordered" evidence="11">
    <location>
        <begin position="1369"/>
        <end position="1413"/>
    </location>
</feature>
<dbReference type="InterPro" id="IPR006576">
    <property type="entry name" value="BRK_domain"/>
</dbReference>
<evidence type="ECO:0000313" key="15">
    <source>
        <dbReference type="Proteomes" id="UP001174909"/>
    </source>
</evidence>
<dbReference type="InterPro" id="IPR056342">
    <property type="entry name" value="HTH_CHD6-9"/>
</dbReference>
<keyword evidence="3" id="KW-0547">Nucleotide-binding</keyword>
<comment type="caution">
    <text evidence="14">The sequence shown here is derived from an EMBL/GenBank/DDBJ whole genome shotgun (WGS) entry which is preliminary data.</text>
</comment>
<dbReference type="GO" id="GO:0006325">
    <property type="term" value="P:chromatin organization"/>
    <property type="evidence" value="ECO:0007669"/>
    <property type="project" value="UniProtKB-KW"/>
</dbReference>
<dbReference type="PROSITE" id="PS51192">
    <property type="entry name" value="HELICASE_ATP_BIND_1"/>
    <property type="match status" value="1"/>
</dbReference>
<evidence type="ECO:0000256" key="3">
    <source>
        <dbReference type="ARBA" id="ARBA00022741"/>
    </source>
</evidence>
<dbReference type="SMART" id="SM00592">
    <property type="entry name" value="BRK"/>
    <property type="match status" value="1"/>
</dbReference>
<dbReference type="InterPro" id="IPR001650">
    <property type="entry name" value="Helicase_C-like"/>
</dbReference>
<dbReference type="InterPro" id="IPR037259">
    <property type="entry name" value="BRK_sf"/>
</dbReference>
<dbReference type="Pfam" id="PF00271">
    <property type="entry name" value="Helicase_C"/>
    <property type="match status" value="1"/>
</dbReference>
<evidence type="ECO:0000256" key="2">
    <source>
        <dbReference type="ARBA" id="ARBA00022737"/>
    </source>
</evidence>
<gene>
    <name evidence="14" type="ORF">GBAR_LOCUS12796</name>
</gene>
<feature type="domain" description="Helicase ATP-binding" evidence="12">
    <location>
        <begin position="46"/>
        <end position="220"/>
    </location>
</feature>
<dbReference type="PROSITE" id="PS51194">
    <property type="entry name" value="HELICASE_CTER"/>
    <property type="match status" value="1"/>
</dbReference>
<evidence type="ECO:0000313" key="14">
    <source>
        <dbReference type="EMBL" id="CAI8021599.1"/>
    </source>
</evidence>
<accession>A0AA35S1K0</accession>
<dbReference type="Pfam" id="PF23078">
    <property type="entry name" value="HTH_CHD6-9"/>
    <property type="match status" value="1"/>
</dbReference>
<proteinExistence type="predicted"/>
<keyword evidence="4" id="KW-0378">Hydrolase</keyword>
<evidence type="ECO:0000256" key="1">
    <source>
        <dbReference type="ARBA" id="ARBA00004123"/>
    </source>
</evidence>
<reference evidence="14" key="1">
    <citation type="submission" date="2023-03" db="EMBL/GenBank/DDBJ databases">
        <authorList>
            <person name="Steffen K."/>
            <person name="Cardenas P."/>
        </authorList>
    </citation>
    <scope>NUCLEOTIDE SEQUENCE</scope>
</reference>
<keyword evidence="7" id="KW-0805">Transcription regulation</keyword>
<keyword evidence="8" id="KW-0804">Transcription</keyword>
<dbReference type="Gene3D" id="1.10.10.60">
    <property type="entry name" value="Homeodomain-like"/>
    <property type="match status" value="2"/>
</dbReference>
<comment type="subcellular location">
    <subcellularLocation>
        <location evidence="1">Nucleus</location>
    </subcellularLocation>
</comment>
<keyword evidence="2" id="KW-0677">Repeat</keyword>
<feature type="region of interest" description="Disordered" evidence="11">
    <location>
        <begin position="1238"/>
        <end position="1281"/>
    </location>
</feature>
<evidence type="ECO:0000256" key="7">
    <source>
        <dbReference type="ARBA" id="ARBA00023015"/>
    </source>
</evidence>
<feature type="compositionally biased region" description="Acidic residues" evidence="11">
    <location>
        <begin position="883"/>
        <end position="900"/>
    </location>
</feature>
<dbReference type="Pfam" id="PF00176">
    <property type="entry name" value="SNF2-rel_dom"/>
    <property type="match status" value="1"/>
</dbReference>
<dbReference type="GO" id="GO:0005524">
    <property type="term" value="F:ATP binding"/>
    <property type="evidence" value="ECO:0007669"/>
    <property type="project" value="UniProtKB-KW"/>
</dbReference>
<dbReference type="SMART" id="SM00487">
    <property type="entry name" value="DEXDc"/>
    <property type="match status" value="1"/>
</dbReference>
<dbReference type="SUPFAM" id="SSF52540">
    <property type="entry name" value="P-loop containing nucleoside triphosphate hydrolases"/>
    <property type="match status" value="2"/>
</dbReference>
<dbReference type="SMART" id="SM00490">
    <property type="entry name" value="HELICc"/>
    <property type="match status" value="1"/>
</dbReference>
<dbReference type="GO" id="GO:0005634">
    <property type="term" value="C:nucleus"/>
    <property type="evidence" value="ECO:0007669"/>
    <property type="project" value="UniProtKB-SubCell"/>
</dbReference>
<evidence type="ECO:0000259" key="12">
    <source>
        <dbReference type="PROSITE" id="PS51192"/>
    </source>
</evidence>
<dbReference type="CDD" id="cd18793">
    <property type="entry name" value="SF2_C_SNF"/>
    <property type="match status" value="1"/>
</dbReference>
<feature type="compositionally biased region" description="Acidic residues" evidence="11">
    <location>
        <begin position="1175"/>
        <end position="1187"/>
    </location>
</feature>
<evidence type="ECO:0000256" key="5">
    <source>
        <dbReference type="ARBA" id="ARBA00022840"/>
    </source>
</evidence>
<evidence type="ECO:0000256" key="9">
    <source>
        <dbReference type="ARBA" id="ARBA00023242"/>
    </source>
</evidence>
<feature type="region of interest" description="Disordered" evidence="11">
    <location>
        <begin position="1319"/>
        <end position="1347"/>
    </location>
</feature>
<dbReference type="InterPro" id="IPR038718">
    <property type="entry name" value="SNF2-like_sf"/>
</dbReference>
<dbReference type="InterPro" id="IPR000330">
    <property type="entry name" value="SNF2_N"/>
</dbReference>
<dbReference type="InterPro" id="IPR049730">
    <property type="entry name" value="SNF2/RAD54-like_C"/>
</dbReference>
<evidence type="ECO:0000256" key="4">
    <source>
        <dbReference type="ARBA" id="ARBA00022801"/>
    </source>
</evidence>
<dbReference type="PANTHER" id="PTHR46850:SF1">
    <property type="entry name" value="CHROMODOMAIN-HELICASE-DNA-BINDING PROTEIN 9"/>
    <property type="match status" value="1"/>
</dbReference>
<evidence type="ECO:0000256" key="6">
    <source>
        <dbReference type="ARBA" id="ARBA00022853"/>
    </source>
</evidence>
<dbReference type="InterPro" id="IPR014001">
    <property type="entry name" value="Helicase_ATP-bd"/>
</dbReference>
<dbReference type="CDD" id="cd17995">
    <property type="entry name" value="DEXHc_CHD6_7_8_9"/>
    <property type="match status" value="1"/>
</dbReference>
<dbReference type="SUPFAM" id="SSF160481">
    <property type="entry name" value="BRK domain-like"/>
    <property type="match status" value="1"/>
</dbReference>
<evidence type="ECO:0000259" key="13">
    <source>
        <dbReference type="PROSITE" id="PS51194"/>
    </source>
</evidence>
<dbReference type="Pfam" id="PF07533">
    <property type="entry name" value="BRK"/>
    <property type="match status" value="1"/>
</dbReference>
<organism evidence="14 15">
    <name type="scientific">Geodia barretti</name>
    <name type="common">Barrett's horny sponge</name>
    <dbReference type="NCBI Taxonomy" id="519541"/>
    <lineage>
        <taxon>Eukaryota</taxon>
        <taxon>Metazoa</taxon>
        <taxon>Porifera</taxon>
        <taxon>Demospongiae</taxon>
        <taxon>Heteroscleromorpha</taxon>
        <taxon>Tetractinellida</taxon>
        <taxon>Astrophorina</taxon>
        <taxon>Geodiidae</taxon>
        <taxon>Geodia</taxon>
    </lineage>
</organism>
<dbReference type="InterPro" id="IPR027417">
    <property type="entry name" value="P-loop_NTPase"/>
</dbReference>
<evidence type="ECO:0000256" key="10">
    <source>
        <dbReference type="SAM" id="Coils"/>
    </source>
</evidence>
<evidence type="ECO:0000256" key="8">
    <source>
        <dbReference type="ARBA" id="ARBA00023163"/>
    </source>
</evidence>
<dbReference type="InterPro" id="IPR051493">
    <property type="entry name" value="CHD"/>
</dbReference>
<dbReference type="GO" id="GO:0016787">
    <property type="term" value="F:hydrolase activity"/>
    <property type="evidence" value="ECO:0007669"/>
    <property type="project" value="UniProtKB-KW"/>
</dbReference>
<keyword evidence="10" id="KW-0175">Coiled coil</keyword>
<feature type="compositionally biased region" description="Low complexity" evidence="11">
    <location>
        <begin position="1248"/>
        <end position="1263"/>
    </location>
</feature>
<dbReference type="FunFam" id="3.40.50.10810:FF:000003">
    <property type="entry name" value="chromodomain-helicase-DNA-binding protein 8 isoform X4"/>
    <property type="match status" value="1"/>
</dbReference>
<protein>
    <submittedName>
        <fullName evidence="14">Chromodomain-helicase-DNA-binding protein 7</fullName>
    </submittedName>
</protein>
<keyword evidence="9" id="KW-0539">Nucleus</keyword>
<keyword evidence="5" id="KW-0067">ATP-binding</keyword>
<sequence length="1476" mass="169324">MVPSAKELSFVPRPPPASFKPIKETLEYKDGNLLRSYQREGLNWLLFNWYARQNCILADEMGLGKTVQSIAFLIEIFNARIRGPFLVIVPLSTIGNWQREFATWSDFNVIIYHGSAYSRRLIHEYDLYYRDRQGKIISDAFKFNVIVTTYEVLLSDDSELQNIDWRVVIIDEAHRLKNRNCKLLEGLKRLGMEHRVLLTGTPLQNSVEELFSLLNFLEPHTFPSHVSFLQQFGDLKTEEQVEELKTILKPMMLRRLKEDVEKSIAPKEETIIEVELTAIQKQYYRAILERNFMFLSRGSSAPTTAIPSLLNVMMELRKCCNHPFLIKGAEQKIVADWQTEKPTEPVYRSLIQASGKLVLIDKLLPKLKESGHKVLIFSQMVRCLDILEDYLRIKGYLYERIDGQVRGTLRQEAIDRFSKPDTDRFVFLLCTRAGGLGINLTAADTVIIYDSDWNPQNDIQAQARCHRIGQNKPVKVYRLITRNSYEREMFDRASLKLGLDKAVLHSVTTSQQQAAGPPQLSKREIEDLLKKGAYGALMEGNDDDANRFCEEDIDQILEQRAHVVQLESEGKGSTFSKASFVTDESSDINVDDPDFWQKWAEKAQLNLDDLANKDNLVLDTPRQRRQVRRYGNDHLEGEIVDMIDPREDVIPSRGRHGWTKIELFKTEKWTLIFGWGQWKDVLEACDFRKRQLGVGDVENISRTILIYCLAHFKGDEKIPPYIHRLIDPSEVTEVGEDAEGSQFTEDDYLALLSKNPETLFQEEAYMKHLRRHAHKIIFRIRQLHIIRWQMLVGHKKQIMKGTPARYLGLHLPRPEEGPPAPWWTNECDHSLIVGIFKHGYEQFHLFRSDPALCFKALVGEESQTSLRRKKNRCLPLSKGRKEDEEDEEEFLDLSGEDSDGESGPSTPVGLSVRLPNRKTKNIATNTQSPTPPRTGMYLWPTLADVNTRARRLVNAWIKNQKREEQKQVHLLKERVKREKEAEVSRKKEQKKAELAQKWSKREEQDFARVITFFGVVFDSKANKYNWTRFRQLANLTKKSDERLTLYLHDFQQMCRRVLRRKRIRRGLSGIRVEPINEDRSIRCLQRIELLSAVRTEILPHPDFDLLIELCEQSFEVPNWWIPGSHDRDLLRGVAKHGLFRSDQLIYGDPDLCFKQTVPQTALFDPTTNQVAFQEYEDDESGGSDDEEGPKLRSTLPPWSNPVPLGWPKEKAIAIRITRISYAFRNGVWPKPMEGLDLFNPTISDDSSDGSSMSEGESEPGGQSDDSDFEVATTRSSRRRASGLTVQISAAAVGQGGGGGEGSGERRDFEIEKQQGLKMIFKKSTNTPPLRAKSKGANLAKKKQPPEPPLKLEIRIPLVKLSFVSKAGLKPIPKKRPADRATGGPSDLPDSKSKRQKTQSGTQSSRIDPSKINFTDLNGHERVGVVNRNTNERLPLKQSPMLKNLKFWLEGHPHFNVDSKWGSLVIEWGALKARHVS</sequence>
<name>A0AA35S1K0_GEOBA</name>
<dbReference type="Gene3D" id="3.40.50.300">
    <property type="entry name" value="P-loop containing nucleotide triphosphate hydrolases"/>
    <property type="match status" value="1"/>
</dbReference>